<feature type="compositionally biased region" description="Polar residues" evidence="1">
    <location>
        <begin position="83"/>
        <end position="100"/>
    </location>
</feature>
<evidence type="ECO:0000313" key="3">
    <source>
        <dbReference type="Proteomes" id="UP000027135"/>
    </source>
</evidence>
<name>A0A067RPF5_ZOONE</name>
<dbReference type="InParanoid" id="A0A067RPF5"/>
<feature type="compositionally biased region" description="Low complexity" evidence="1">
    <location>
        <begin position="59"/>
        <end position="71"/>
    </location>
</feature>
<keyword evidence="3" id="KW-1185">Reference proteome</keyword>
<dbReference type="EMBL" id="KK852504">
    <property type="protein sequence ID" value="KDR22515.1"/>
    <property type="molecule type" value="Genomic_DNA"/>
</dbReference>
<dbReference type="Proteomes" id="UP000027135">
    <property type="component" value="Unassembled WGS sequence"/>
</dbReference>
<protein>
    <submittedName>
        <fullName evidence="2">Uncharacterized protein</fullName>
    </submittedName>
</protein>
<gene>
    <name evidence="2" type="ORF">L798_02229</name>
</gene>
<feature type="region of interest" description="Disordered" evidence="1">
    <location>
        <begin position="16"/>
        <end position="100"/>
    </location>
</feature>
<proteinExistence type="predicted"/>
<accession>A0A067RPF5</accession>
<organism evidence="2 3">
    <name type="scientific">Zootermopsis nevadensis</name>
    <name type="common">Dampwood termite</name>
    <dbReference type="NCBI Taxonomy" id="136037"/>
    <lineage>
        <taxon>Eukaryota</taxon>
        <taxon>Metazoa</taxon>
        <taxon>Ecdysozoa</taxon>
        <taxon>Arthropoda</taxon>
        <taxon>Hexapoda</taxon>
        <taxon>Insecta</taxon>
        <taxon>Pterygota</taxon>
        <taxon>Neoptera</taxon>
        <taxon>Polyneoptera</taxon>
        <taxon>Dictyoptera</taxon>
        <taxon>Blattodea</taxon>
        <taxon>Blattoidea</taxon>
        <taxon>Termitoidae</taxon>
        <taxon>Termopsidae</taxon>
        <taxon>Zootermopsis</taxon>
    </lineage>
</organism>
<reference evidence="2 3" key="1">
    <citation type="journal article" date="2014" name="Nat. Commun.">
        <title>Molecular traces of alternative social organization in a termite genome.</title>
        <authorList>
            <person name="Terrapon N."/>
            <person name="Li C."/>
            <person name="Robertson H.M."/>
            <person name="Ji L."/>
            <person name="Meng X."/>
            <person name="Booth W."/>
            <person name="Chen Z."/>
            <person name="Childers C.P."/>
            <person name="Glastad K.M."/>
            <person name="Gokhale K."/>
            <person name="Gowin J."/>
            <person name="Gronenberg W."/>
            <person name="Hermansen R.A."/>
            <person name="Hu H."/>
            <person name="Hunt B.G."/>
            <person name="Huylmans A.K."/>
            <person name="Khalil S.M."/>
            <person name="Mitchell R.D."/>
            <person name="Munoz-Torres M.C."/>
            <person name="Mustard J.A."/>
            <person name="Pan H."/>
            <person name="Reese J.T."/>
            <person name="Scharf M.E."/>
            <person name="Sun F."/>
            <person name="Vogel H."/>
            <person name="Xiao J."/>
            <person name="Yang W."/>
            <person name="Yang Z."/>
            <person name="Yang Z."/>
            <person name="Zhou J."/>
            <person name="Zhu J."/>
            <person name="Brent C.S."/>
            <person name="Elsik C.G."/>
            <person name="Goodisman M.A."/>
            <person name="Liberles D.A."/>
            <person name="Roe R.M."/>
            <person name="Vargo E.L."/>
            <person name="Vilcinskas A."/>
            <person name="Wang J."/>
            <person name="Bornberg-Bauer E."/>
            <person name="Korb J."/>
            <person name="Zhang G."/>
            <person name="Liebig J."/>
        </authorList>
    </citation>
    <scope>NUCLEOTIDE SEQUENCE [LARGE SCALE GENOMIC DNA]</scope>
    <source>
        <tissue evidence="2">Whole organism</tissue>
    </source>
</reference>
<feature type="compositionally biased region" description="Basic and acidic residues" evidence="1">
    <location>
        <begin position="16"/>
        <end position="35"/>
    </location>
</feature>
<sequence length="100" mass="11034">MLRCGQITISTRYKFETDSRSSVTDTERGKLRPDRVVPGGGGMGCTPSFLHHHHHYHHQTTTTSSNSNHRNGSAEDTEVAPADSTSNSTHMTSGNCQLHW</sequence>
<evidence type="ECO:0000256" key="1">
    <source>
        <dbReference type="SAM" id="MobiDB-lite"/>
    </source>
</evidence>
<evidence type="ECO:0000313" key="2">
    <source>
        <dbReference type="EMBL" id="KDR22515.1"/>
    </source>
</evidence>
<dbReference type="AlphaFoldDB" id="A0A067RPF5"/>